<gene>
    <name evidence="2" type="ORF">PEX2_002960</name>
</gene>
<dbReference type="Proteomes" id="UP000030143">
    <property type="component" value="Unassembled WGS sequence"/>
</dbReference>
<sequence length="1062" mass="120084">MPSNLGVIEIPALTKVTWDVCNQCQILAKDAPTGLQRLVTELGSLQGTLRAISDDVSSNSSFFEKMDEDRKQTFERTLGTCLATLQRLKELLARWKGFETGDGMVFWQKIKWATQRTQIEDIRSRIMVHTCNLSLCSSSKGNVSLSPIEKTMVLAMEEDEQVVLSTEASPVRDTDSVVSPMSPALGVVELPANNEEECEIDIIQDVRARMSDLANNRSSVSSSSNVKYTSTSSESAMTQSDDSLFNSTPATSWLSLDTSPFLSTRGRINYTRIRSEQLLLGGSIDGRTLDGGIWANESDLAEKQVVHHKRSYSDAEYGHPWVVEAVTSAMQNLREVRHQEHISRPIRFGPQNELHKPTAETLKIFEASVNDGLQITRLRTRDWLRVATWWLLKARTTLANCNRHNYVSARGSLSPSIESRSTSHQAYLDLLKASYILYDIVLEEEATSSPLIDEDRKSIVEVSDGINEELSQYTSVDIPEPSNLHAQNLAIWEPMQPEEIWDGGIDLDLGLDNLRWIAVDLEDAGNEQEKVLYRTFVNASIGGKRSRMRTKGAPYMLLLATREGESEPKIILCNQSGSLCLERDFVLDDLPPLIQLSNAALTGFPGARVSEPVPFKFEDMSVSISFQSDGDLAQFINIPKAYFDAVWQRELVDASESTESVIFKTSVDMFEQLNTPTMKSLNPPVVVKSCEVRILERSFGEAWRSIRRMVITSSAAEKSPGTMELFMPLSGIQINRGNMSRQVVLQWSDTCQARSDKTDGSYNTLHSYVYDDTAPNIGVGLQFHSYLEAWDFEKAVLEMNFRPEFSWSQPCGSGLVYNVVDAGTEHKQYKAVLVFRTRASWRYSDLYYIYRDADYEYDHSLFRIHFPRIYSTDYISTHVDQLYHPETPVNFSHCDKKTSQTTIEFGNDLVARSFLSSLSPLYELLYSRRIQSLSTKGNSLFGFQMSGKRSAEIQLWRRGTAFQFAARWDDSDSDKWLTISVPSEFIDFSKENTRLTLPRLPYLRGMTLDMMNVMARSPKNSNAKKKEGAISISFQISEGQPAPSLLELNLKFLYHTNQYRNK</sequence>
<dbReference type="VEuPathDB" id="FungiDB:PEXP_025700"/>
<evidence type="ECO:0000313" key="2">
    <source>
        <dbReference type="EMBL" id="KGO56942.1"/>
    </source>
</evidence>
<feature type="compositionally biased region" description="Low complexity" evidence="1">
    <location>
        <begin position="218"/>
        <end position="235"/>
    </location>
</feature>
<protein>
    <recommendedName>
        <fullName evidence="4">Fungal N-terminal domain-containing protein</fullName>
    </recommendedName>
</protein>
<evidence type="ECO:0000256" key="1">
    <source>
        <dbReference type="SAM" id="MobiDB-lite"/>
    </source>
</evidence>
<dbReference type="RefSeq" id="XP_016598630.1">
    <property type="nucleotide sequence ID" value="XM_016737574.1"/>
</dbReference>
<dbReference type="PhylomeDB" id="A0A0A2JND5"/>
<organism evidence="2 3">
    <name type="scientific">Penicillium expansum</name>
    <name type="common">Blue mold rot fungus</name>
    <dbReference type="NCBI Taxonomy" id="27334"/>
    <lineage>
        <taxon>Eukaryota</taxon>
        <taxon>Fungi</taxon>
        <taxon>Dikarya</taxon>
        <taxon>Ascomycota</taxon>
        <taxon>Pezizomycotina</taxon>
        <taxon>Eurotiomycetes</taxon>
        <taxon>Eurotiomycetidae</taxon>
        <taxon>Eurotiales</taxon>
        <taxon>Aspergillaceae</taxon>
        <taxon>Penicillium</taxon>
    </lineage>
</organism>
<reference evidence="2 3" key="1">
    <citation type="journal article" date="2015" name="Mol. Plant Microbe Interact.">
        <title>Genome, transcriptome, and functional analyses of Penicillium expansum provide new insights into secondary metabolism and pathogenicity.</title>
        <authorList>
            <person name="Ballester A.R."/>
            <person name="Marcet-Houben M."/>
            <person name="Levin E."/>
            <person name="Sela N."/>
            <person name="Selma-Lazaro C."/>
            <person name="Carmona L."/>
            <person name="Wisniewski M."/>
            <person name="Droby S."/>
            <person name="Gonzalez-Candelas L."/>
            <person name="Gabaldon T."/>
        </authorList>
    </citation>
    <scope>NUCLEOTIDE SEQUENCE [LARGE SCALE GENOMIC DNA]</scope>
    <source>
        <strain evidence="2 3">MD-8</strain>
    </source>
</reference>
<evidence type="ECO:0000313" key="3">
    <source>
        <dbReference type="Proteomes" id="UP000030143"/>
    </source>
</evidence>
<accession>A0A0A2JND5</accession>
<proteinExistence type="predicted"/>
<keyword evidence="3" id="KW-1185">Reference proteome</keyword>
<name>A0A0A2JND5_PENEN</name>
<dbReference type="OrthoDB" id="3045089at2759"/>
<dbReference type="AlphaFoldDB" id="A0A0A2JND5"/>
<dbReference type="EMBL" id="JQFZ01000155">
    <property type="protein sequence ID" value="KGO56942.1"/>
    <property type="molecule type" value="Genomic_DNA"/>
</dbReference>
<dbReference type="STRING" id="27334.A0A0A2JND5"/>
<comment type="caution">
    <text evidence="2">The sequence shown here is derived from an EMBL/GenBank/DDBJ whole genome shotgun (WGS) entry which is preliminary data.</text>
</comment>
<evidence type="ECO:0008006" key="4">
    <source>
        <dbReference type="Google" id="ProtNLM"/>
    </source>
</evidence>
<dbReference type="HOGENOM" id="CLU_303465_0_0_1"/>
<dbReference type="GeneID" id="27672993"/>
<feature type="region of interest" description="Disordered" evidence="1">
    <location>
        <begin position="214"/>
        <end position="243"/>
    </location>
</feature>